<dbReference type="EMBL" id="RPFL01000002">
    <property type="protein sequence ID" value="RPD90434.1"/>
    <property type="molecule type" value="Genomic_DNA"/>
</dbReference>
<protein>
    <submittedName>
        <fullName evidence="3">Alpha/beta hydrolase</fullName>
    </submittedName>
</protein>
<dbReference type="Proteomes" id="UP000272412">
    <property type="component" value="Unassembled WGS sequence"/>
</dbReference>
<dbReference type="SUPFAM" id="SSF53474">
    <property type="entry name" value="alpha/beta-Hydrolases"/>
    <property type="match status" value="1"/>
</dbReference>
<name>A0A3N4N2G7_9NEIS</name>
<gene>
    <name evidence="3" type="ORF">EGK74_01385</name>
</gene>
<dbReference type="GO" id="GO:0016020">
    <property type="term" value="C:membrane"/>
    <property type="evidence" value="ECO:0007669"/>
    <property type="project" value="TreeGrafter"/>
</dbReference>
<feature type="domain" description="AB hydrolase-1" evidence="2">
    <location>
        <begin position="18"/>
        <end position="147"/>
    </location>
</feature>
<dbReference type="InterPro" id="IPR050266">
    <property type="entry name" value="AB_hydrolase_sf"/>
</dbReference>
<dbReference type="PANTHER" id="PTHR43798:SF33">
    <property type="entry name" value="HYDROLASE, PUTATIVE (AFU_ORTHOLOGUE AFUA_2G14860)-RELATED"/>
    <property type="match status" value="1"/>
</dbReference>
<reference evidence="3 4" key="1">
    <citation type="submission" date="2018-11" db="EMBL/GenBank/DDBJ databases">
        <title>Neisseria weixii sp. nov. isolated from the rectal contents of plateau pika (Ochotona cruzoniae).</title>
        <authorList>
            <person name="Zhang G."/>
        </authorList>
    </citation>
    <scope>NUCLEOTIDE SEQUENCE [LARGE SCALE GENOMIC DNA]</scope>
    <source>
        <strain evidence="3 4">10009</strain>
    </source>
</reference>
<proteinExistence type="predicted"/>
<evidence type="ECO:0000313" key="4">
    <source>
        <dbReference type="Proteomes" id="UP000272412"/>
    </source>
</evidence>
<dbReference type="InterPro" id="IPR000073">
    <property type="entry name" value="AB_hydrolase_1"/>
</dbReference>
<dbReference type="Pfam" id="PF12697">
    <property type="entry name" value="Abhydrolase_6"/>
    <property type="match status" value="1"/>
</dbReference>
<feature type="compositionally biased region" description="Basic and acidic residues" evidence="1">
    <location>
        <begin position="1"/>
        <end position="13"/>
    </location>
</feature>
<dbReference type="AlphaFoldDB" id="A0A3N4N2G7"/>
<keyword evidence="4" id="KW-1185">Reference proteome</keyword>
<organism evidence="3 4">
    <name type="scientific">Neisseria weixii</name>
    <dbReference type="NCBI Taxonomy" id="1853276"/>
    <lineage>
        <taxon>Bacteria</taxon>
        <taxon>Pseudomonadati</taxon>
        <taxon>Pseudomonadota</taxon>
        <taxon>Betaproteobacteria</taxon>
        <taxon>Neisseriales</taxon>
        <taxon>Neisseriaceae</taxon>
        <taxon>Neisseria</taxon>
    </lineage>
</organism>
<evidence type="ECO:0000256" key="1">
    <source>
        <dbReference type="SAM" id="MobiDB-lite"/>
    </source>
</evidence>
<sequence length="215" mass="23731">MFRQAFRNDDRNRQQTAFLPGASGSTEFWQPVIDRLPPPPDCVIQAYPGFWGEPPQPDVNSLDDLSRWIVGQIQEPVIPVAQSMGGIIAVQAALQKPHLVQGLVLAATSGGMDMRRFAAAGWRTDYQVEMAQLPQWFADAPQDFMPDFARIRQKTLLIWGGSDAISPLAAGKFLQRTLPDAQLAVIPQGGHDMAFSHPEEVARLIRQFVSALADV</sequence>
<accession>A0A3N4N2G7</accession>
<comment type="caution">
    <text evidence="3">The sequence shown here is derived from an EMBL/GenBank/DDBJ whole genome shotgun (WGS) entry which is preliminary data.</text>
</comment>
<evidence type="ECO:0000313" key="3">
    <source>
        <dbReference type="EMBL" id="RPD90434.1"/>
    </source>
</evidence>
<keyword evidence="3" id="KW-0378">Hydrolase</keyword>
<feature type="region of interest" description="Disordered" evidence="1">
    <location>
        <begin position="1"/>
        <end position="23"/>
    </location>
</feature>
<evidence type="ECO:0000259" key="2">
    <source>
        <dbReference type="Pfam" id="PF12697"/>
    </source>
</evidence>
<dbReference type="PANTHER" id="PTHR43798">
    <property type="entry name" value="MONOACYLGLYCEROL LIPASE"/>
    <property type="match status" value="1"/>
</dbReference>
<dbReference type="GO" id="GO:0016787">
    <property type="term" value="F:hydrolase activity"/>
    <property type="evidence" value="ECO:0007669"/>
    <property type="project" value="UniProtKB-KW"/>
</dbReference>
<dbReference type="OrthoDB" id="5521505at2"/>
<dbReference type="Gene3D" id="3.40.50.1820">
    <property type="entry name" value="alpha/beta hydrolase"/>
    <property type="match status" value="1"/>
</dbReference>
<dbReference type="InterPro" id="IPR029058">
    <property type="entry name" value="AB_hydrolase_fold"/>
</dbReference>